<proteinExistence type="predicted"/>
<dbReference type="Proteomes" id="UP000094960">
    <property type="component" value="Chromosome"/>
</dbReference>
<dbReference type="PANTHER" id="PTHR11102:SF160">
    <property type="entry name" value="ERAD-ASSOCIATED E3 UBIQUITIN-PROTEIN LIGASE COMPONENT HRD3"/>
    <property type="match status" value="1"/>
</dbReference>
<organism evidence="1 2">
    <name type="scientific">Streptomyces fodineus</name>
    <dbReference type="NCBI Taxonomy" id="1904616"/>
    <lineage>
        <taxon>Bacteria</taxon>
        <taxon>Bacillati</taxon>
        <taxon>Actinomycetota</taxon>
        <taxon>Actinomycetes</taxon>
        <taxon>Kitasatosporales</taxon>
        <taxon>Streptomycetaceae</taxon>
        <taxon>Streptomyces</taxon>
    </lineage>
</organism>
<dbReference type="SMART" id="SM00671">
    <property type="entry name" value="SEL1"/>
    <property type="match status" value="12"/>
</dbReference>
<evidence type="ECO:0000313" key="2">
    <source>
        <dbReference type="Proteomes" id="UP000094960"/>
    </source>
</evidence>
<gene>
    <name evidence="1" type="ORF">BFF78_31980</name>
</gene>
<accession>A0A1D7YHR2</accession>
<dbReference type="InterPro" id="IPR011990">
    <property type="entry name" value="TPR-like_helical_dom_sf"/>
</dbReference>
<dbReference type="KEGG" id="spun:BFF78_31980"/>
<dbReference type="InterPro" id="IPR011717">
    <property type="entry name" value="TPR-4"/>
</dbReference>
<dbReference type="InterPro" id="IPR050767">
    <property type="entry name" value="Sel1_AlgK"/>
</dbReference>
<evidence type="ECO:0008006" key="3">
    <source>
        <dbReference type="Google" id="ProtNLM"/>
    </source>
</evidence>
<dbReference type="GO" id="GO:0042802">
    <property type="term" value="F:identical protein binding"/>
    <property type="evidence" value="ECO:0007669"/>
    <property type="project" value="InterPro"/>
</dbReference>
<sequence length="966" mass="104850">MSVPGNSHAPVPAAAQTAALGIWETVAEADLLGLGVHRARAAGGDGDGPALPPYIPRDVDDRVRAELRAAAGSGGFVLLTGDSTAGKSRTALEAARAVLPGHLLLAPPWDADLRLLRPAAGEPEYDRHVLWLDDLDHYLRPGGLEPSLLTSLIRARLVILATLRDERYDTLRDAADDVTGEGGPGRMAAETGLRVLNMVEPVVVRRLWSEAELARVAQADDDRLHEAHARHGIHGIAEYLAAGPELLAEWRRAERSTARGGHPRGAALVAAAVDLARVGMIGDLPAALLNEAHHHHLKALGGAALRPESYDDAVTWASQVRYGVASLLMEGEEDGTKRPFDYLVDSVARDPGAPDVPESVWLAALKYSDDRTRPLIGQAASLSARWAIAEQAWRPLAEAGEMEAVINYTSALLFQRMDPAEVEPLLRPLAEAGSALAQVNLAAVLKMRGEDEEAERWWLAAAEAGDALSAFNLFTHYRAEGEDERAETFLRNAAEGGYPRAMATWATLLHLRGDEAEAEPWWQAAAEAGDTEAMYVHGHTLRLCGDDDQAEPWLRRAAERGHVRAAEILGRVAEERGDLIQAETWWRVAAEGGNAEAANELGVLLSRRGDRAEGATWYAKGAESGHAVAMFNLAGWLSAEGDVEGAKEWYRRAGDAGNEQALNNLGALLRMQDDLAGAEAAWRRAAETGDTTVRFNLIDLLICAGRSDEARLLLLELLDDVDDMKEIATFAVAVRDWGRAHVTEALLRWAAESGRTDAAHYLASHYYAQGMAAEAEHWWRVSAPEVPVAAYNLGILHSKRGEGQEAASWWRKAAERGHRQASMLLADWLVESGRLEEAEESLRHLADELPGAAFALGLLLLDKPGGRTEGEYWWQRAGEQADADTAFGWASYLAERGDEERTEFWCRKAAEAGHPRAAHNLGALLAGRGQLTEAESWLAEAVRRGFEEAAQPLAIVREFLASHPSP</sequence>
<dbReference type="Gene3D" id="1.25.40.10">
    <property type="entry name" value="Tetratricopeptide repeat domain"/>
    <property type="match status" value="5"/>
</dbReference>
<protein>
    <recommendedName>
        <fullName evidence="3">Sel1 repeat family protein</fullName>
    </recommendedName>
</protein>
<dbReference type="Pfam" id="PF13374">
    <property type="entry name" value="TPR_10"/>
    <property type="match status" value="2"/>
</dbReference>
<evidence type="ECO:0000313" key="1">
    <source>
        <dbReference type="EMBL" id="AOR35062.1"/>
    </source>
</evidence>
<dbReference type="InterPro" id="IPR006597">
    <property type="entry name" value="Sel1-like"/>
</dbReference>
<dbReference type="SMART" id="SM00028">
    <property type="entry name" value="TPR"/>
    <property type="match status" value="4"/>
</dbReference>
<name>A0A1D7YHR2_9ACTN</name>
<dbReference type="Pfam" id="PF07721">
    <property type="entry name" value="TPR_4"/>
    <property type="match status" value="2"/>
</dbReference>
<dbReference type="EMBL" id="CP017248">
    <property type="protein sequence ID" value="AOR35062.1"/>
    <property type="molecule type" value="Genomic_DNA"/>
</dbReference>
<reference evidence="2" key="1">
    <citation type="submission" date="2016-09" db="EMBL/GenBank/DDBJ databases">
        <title>Streptomyces puniciscabiei strain:TW1S1 Genome sequencing and assembly.</title>
        <authorList>
            <person name="Kim M.-K."/>
            <person name="Kim S.B."/>
        </authorList>
    </citation>
    <scope>NUCLEOTIDE SEQUENCE [LARGE SCALE GENOMIC DNA]</scope>
    <source>
        <strain evidence="2">TW1S1</strain>
    </source>
</reference>
<dbReference type="SUPFAM" id="SSF81901">
    <property type="entry name" value="HCP-like"/>
    <property type="match status" value="3"/>
</dbReference>
<dbReference type="PANTHER" id="PTHR11102">
    <property type="entry name" value="SEL-1-LIKE PROTEIN"/>
    <property type="match status" value="1"/>
</dbReference>
<keyword evidence="2" id="KW-1185">Reference proteome</keyword>
<dbReference type="AlphaFoldDB" id="A0A1D7YHR2"/>
<dbReference type="InterPro" id="IPR019734">
    <property type="entry name" value="TPR_rpt"/>
</dbReference>